<accession>A0A9Q0QFK6</accession>
<organism evidence="2 3">
    <name type="scientific">Salix purpurea</name>
    <name type="common">Purple osier willow</name>
    <dbReference type="NCBI Taxonomy" id="77065"/>
    <lineage>
        <taxon>Eukaryota</taxon>
        <taxon>Viridiplantae</taxon>
        <taxon>Streptophyta</taxon>
        <taxon>Embryophyta</taxon>
        <taxon>Tracheophyta</taxon>
        <taxon>Spermatophyta</taxon>
        <taxon>Magnoliopsida</taxon>
        <taxon>eudicotyledons</taxon>
        <taxon>Gunneridae</taxon>
        <taxon>Pentapetalae</taxon>
        <taxon>rosids</taxon>
        <taxon>fabids</taxon>
        <taxon>Malpighiales</taxon>
        <taxon>Salicaceae</taxon>
        <taxon>Saliceae</taxon>
        <taxon>Salix</taxon>
    </lineage>
</organism>
<sequence length="127" mass="14253">MTSTPQLAQHHEVPLPTLSAPKATEAESHEPPSSSTVTEESQLHPPPFSNEETESLFLSIARVTLCRDRPLYYTAPSGLEALSYYRLTATLHGTADNSRPSKPKCRWSLFLTTFGSLNPIWKFFYEI</sequence>
<name>A0A9Q0QFK6_SALPP</name>
<protein>
    <submittedName>
        <fullName evidence="2">Uncharacterized protein</fullName>
    </submittedName>
</protein>
<dbReference type="Proteomes" id="UP001151532">
    <property type="component" value="Chromosome 3"/>
</dbReference>
<reference evidence="2" key="2">
    <citation type="journal article" date="2023" name="Int. J. Mol. Sci.">
        <title>De Novo Assembly and Annotation of 11 Diverse Shrub Willow (Salix) Genomes Reveals Novel Gene Organization in Sex-Linked Regions.</title>
        <authorList>
            <person name="Hyden B."/>
            <person name="Feng K."/>
            <person name="Yates T.B."/>
            <person name="Jawdy S."/>
            <person name="Cereghino C."/>
            <person name="Smart L.B."/>
            <person name="Muchero W."/>
        </authorList>
    </citation>
    <scope>NUCLEOTIDE SEQUENCE</scope>
    <source>
        <tissue evidence="2">Shoot tip</tissue>
    </source>
</reference>
<gene>
    <name evidence="2" type="ORF">OIU79_009966</name>
</gene>
<comment type="caution">
    <text evidence="2">The sequence shown here is derived from an EMBL/GenBank/DDBJ whole genome shotgun (WGS) entry which is preliminary data.</text>
</comment>
<evidence type="ECO:0000313" key="2">
    <source>
        <dbReference type="EMBL" id="KAJ6705164.1"/>
    </source>
</evidence>
<reference evidence="2" key="1">
    <citation type="submission" date="2022-11" db="EMBL/GenBank/DDBJ databases">
        <authorList>
            <person name="Hyden B.L."/>
            <person name="Feng K."/>
            <person name="Yates T."/>
            <person name="Jawdy S."/>
            <person name="Smart L.B."/>
            <person name="Muchero W."/>
        </authorList>
    </citation>
    <scope>NUCLEOTIDE SEQUENCE</scope>
    <source>
        <tissue evidence="2">Shoot tip</tissue>
    </source>
</reference>
<dbReference type="EMBL" id="JAPFFK010000016">
    <property type="protein sequence ID" value="KAJ6705164.1"/>
    <property type="molecule type" value="Genomic_DNA"/>
</dbReference>
<feature type="region of interest" description="Disordered" evidence="1">
    <location>
        <begin position="1"/>
        <end position="50"/>
    </location>
</feature>
<proteinExistence type="predicted"/>
<evidence type="ECO:0000313" key="3">
    <source>
        <dbReference type="Proteomes" id="UP001151532"/>
    </source>
</evidence>
<keyword evidence="3" id="KW-1185">Reference proteome</keyword>
<feature type="compositionally biased region" description="Low complexity" evidence="1">
    <location>
        <begin position="31"/>
        <end position="40"/>
    </location>
</feature>
<evidence type="ECO:0000256" key="1">
    <source>
        <dbReference type="SAM" id="MobiDB-lite"/>
    </source>
</evidence>
<dbReference type="AlphaFoldDB" id="A0A9Q0QFK6"/>